<evidence type="ECO:0000313" key="2">
    <source>
        <dbReference type="Proteomes" id="UP000215086"/>
    </source>
</evidence>
<gene>
    <name evidence="1" type="ORF">THTE_0246</name>
</gene>
<proteinExistence type="predicted"/>
<dbReference type="AlphaFoldDB" id="A0A286RA58"/>
<keyword evidence="2" id="KW-1185">Reference proteome</keyword>
<sequence length="46" mass="5160">MGSDVAFPYPVYPVSLFLFIGPGETIYRLQNPWGVLSRGFFARPVP</sequence>
<organism evidence="1 2">
    <name type="scientific">Thermogutta terrifontis</name>
    <dbReference type="NCBI Taxonomy" id="1331910"/>
    <lineage>
        <taxon>Bacteria</taxon>
        <taxon>Pseudomonadati</taxon>
        <taxon>Planctomycetota</taxon>
        <taxon>Planctomycetia</taxon>
        <taxon>Pirellulales</taxon>
        <taxon>Thermoguttaceae</taxon>
        <taxon>Thermogutta</taxon>
    </lineage>
</organism>
<accession>A0A286RA58</accession>
<name>A0A286RA58_9BACT</name>
<reference evidence="1 2" key="1">
    <citation type="journal article" name="Front. Microbiol.">
        <title>Sugar Metabolism of the First Thermophilic Planctomycete Thermogutta terrifontis: Comparative Genomic and Transcriptomic Approaches.</title>
        <authorList>
            <person name="Elcheninov A.G."/>
            <person name="Menzel P."/>
            <person name="Gudbergsdottir S.R."/>
            <person name="Slesarev A.I."/>
            <person name="Kadnikov V.V."/>
            <person name="Krogh A."/>
            <person name="Bonch-Osmolovskaya E.A."/>
            <person name="Peng X."/>
            <person name="Kublanov I.V."/>
        </authorList>
    </citation>
    <scope>NUCLEOTIDE SEQUENCE [LARGE SCALE GENOMIC DNA]</scope>
    <source>
        <strain evidence="1 2">R1</strain>
    </source>
</reference>
<dbReference type="KEGG" id="ttf:THTE_0246"/>
<dbReference type="Proteomes" id="UP000215086">
    <property type="component" value="Chromosome"/>
</dbReference>
<evidence type="ECO:0000313" key="1">
    <source>
        <dbReference type="EMBL" id="ASV72848.1"/>
    </source>
</evidence>
<protein>
    <submittedName>
        <fullName evidence="1">Uncharacterized protein</fullName>
    </submittedName>
</protein>
<dbReference type="EMBL" id="CP018477">
    <property type="protein sequence ID" value="ASV72848.1"/>
    <property type="molecule type" value="Genomic_DNA"/>
</dbReference>